<dbReference type="InterPro" id="IPR003718">
    <property type="entry name" value="OsmC/Ohr_fam"/>
</dbReference>
<dbReference type="OrthoDB" id="13625at2"/>
<dbReference type="Proteomes" id="UP000308230">
    <property type="component" value="Unassembled WGS sequence"/>
</dbReference>
<dbReference type="SUPFAM" id="SSF82784">
    <property type="entry name" value="OsmC-like"/>
    <property type="match status" value="1"/>
</dbReference>
<reference evidence="1 2" key="1">
    <citation type="submission" date="2019-04" db="EMBL/GenBank/DDBJ databases">
        <title>Bacillus caeni sp. nov., a bacterium isolated from mangrove sediment.</title>
        <authorList>
            <person name="Huang H."/>
            <person name="Mo K."/>
            <person name="Hu Y."/>
        </authorList>
    </citation>
    <scope>NUCLEOTIDE SEQUENCE [LARGE SCALE GENOMIC DNA]</scope>
    <source>
        <strain evidence="1 2">HB172195</strain>
    </source>
</reference>
<proteinExistence type="predicted"/>
<evidence type="ECO:0000313" key="2">
    <source>
        <dbReference type="Proteomes" id="UP000308230"/>
    </source>
</evidence>
<comment type="caution">
    <text evidence="1">The sequence shown here is derived from an EMBL/GenBank/DDBJ whole genome shotgun (WGS) entry which is preliminary data.</text>
</comment>
<dbReference type="InterPro" id="IPR015946">
    <property type="entry name" value="KH_dom-like_a/b"/>
</dbReference>
<organism evidence="1 2">
    <name type="scientific">Exobacillus caeni</name>
    <dbReference type="NCBI Taxonomy" id="2574798"/>
    <lineage>
        <taxon>Bacteria</taxon>
        <taxon>Bacillati</taxon>
        <taxon>Bacillota</taxon>
        <taxon>Bacilli</taxon>
        <taxon>Bacillales</taxon>
        <taxon>Guptibacillaceae</taxon>
        <taxon>Exobacillus</taxon>
    </lineage>
</organism>
<dbReference type="PANTHER" id="PTHR34352:SF1">
    <property type="entry name" value="PROTEIN YHFA"/>
    <property type="match status" value="1"/>
</dbReference>
<protein>
    <submittedName>
        <fullName evidence="1">OsmC family protein</fullName>
    </submittedName>
</protein>
<accession>A0A5R9EWM8</accession>
<dbReference type="Pfam" id="PF02566">
    <property type="entry name" value="OsmC"/>
    <property type="match status" value="1"/>
</dbReference>
<sequence>MEFFMNKDTGFIGDLEHGFLNISSDSSNGYKPFELIVSSIAGCSGSVLRTILEKKRIDFSGIKINAEVTRDKKRANRISEISLHYIVEGSNAEKDIVQKSLELAIKNCGMIQTVIDSVQIKETIEVTKKD</sequence>
<dbReference type="EMBL" id="SWLG01000021">
    <property type="protein sequence ID" value="TLS35457.1"/>
    <property type="molecule type" value="Genomic_DNA"/>
</dbReference>
<dbReference type="PANTHER" id="PTHR34352">
    <property type="entry name" value="PROTEIN YHFA"/>
    <property type="match status" value="1"/>
</dbReference>
<evidence type="ECO:0000313" key="1">
    <source>
        <dbReference type="EMBL" id="TLS35457.1"/>
    </source>
</evidence>
<dbReference type="AlphaFoldDB" id="A0A5R9EWM8"/>
<keyword evidence="2" id="KW-1185">Reference proteome</keyword>
<name>A0A5R9EWM8_9BACL</name>
<gene>
    <name evidence="1" type="ORF">FCL54_20385</name>
</gene>
<dbReference type="Gene3D" id="3.30.300.20">
    <property type="match status" value="1"/>
</dbReference>
<dbReference type="InterPro" id="IPR036102">
    <property type="entry name" value="OsmC/Ohrsf"/>
</dbReference>